<dbReference type="GO" id="GO:0015074">
    <property type="term" value="P:DNA integration"/>
    <property type="evidence" value="ECO:0007669"/>
    <property type="project" value="InterPro"/>
</dbReference>
<comment type="caution">
    <text evidence="2">The sequence shown here is derived from an EMBL/GenBank/DDBJ whole genome shotgun (WGS) entry which is preliminary data.</text>
</comment>
<dbReference type="PANTHER" id="PTHR37984">
    <property type="entry name" value="PROTEIN CBG26694"/>
    <property type="match status" value="1"/>
</dbReference>
<reference evidence="2" key="1">
    <citation type="submission" date="2023-06" db="EMBL/GenBank/DDBJ databases">
        <title>Male Hemibagrus guttatus genome.</title>
        <authorList>
            <person name="Bian C."/>
        </authorList>
    </citation>
    <scope>NUCLEOTIDE SEQUENCE</scope>
    <source>
        <strain evidence="2">Male_cb2023</strain>
        <tissue evidence="2">Muscle</tissue>
    </source>
</reference>
<accession>A0AAE0Q3V4</accession>
<keyword evidence="3" id="KW-1185">Reference proteome</keyword>
<sequence length="170" mass="19341">MELCATCAQSRMSCQLLAGLLELLPVPQRPWSHMEIDFITNLPDSGGNNTVLVAIDRFSKACHLVPLKGLPTAMDKEDIVSDCGSQFTSRVWRDFCMHLGINISLSSSYHPQSNGQTEQLNQEIGRYLQSYCSREQQQWSEPSDVPAMDDWIRRSQEVWESTHVRLQRAI</sequence>
<dbReference type="PROSITE" id="PS50994">
    <property type="entry name" value="INTEGRASE"/>
    <property type="match status" value="1"/>
</dbReference>
<proteinExistence type="predicted"/>
<dbReference type="GO" id="GO:0003676">
    <property type="term" value="F:nucleic acid binding"/>
    <property type="evidence" value="ECO:0007669"/>
    <property type="project" value="InterPro"/>
</dbReference>
<dbReference type="PANTHER" id="PTHR37984:SF5">
    <property type="entry name" value="PROTEIN NYNRIN-LIKE"/>
    <property type="match status" value="1"/>
</dbReference>
<organism evidence="2 3">
    <name type="scientific">Hemibagrus guttatus</name>
    <dbReference type="NCBI Taxonomy" id="175788"/>
    <lineage>
        <taxon>Eukaryota</taxon>
        <taxon>Metazoa</taxon>
        <taxon>Chordata</taxon>
        <taxon>Craniata</taxon>
        <taxon>Vertebrata</taxon>
        <taxon>Euteleostomi</taxon>
        <taxon>Actinopterygii</taxon>
        <taxon>Neopterygii</taxon>
        <taxon>Teleostei</taxon>
        <taxon>Ostariophysi</taxon>
        <taxon>Siluriformes</taxon>
        <taxon>Bagridae</taxon>
        <taxon>Hemibagrus</taxon>
    </lineage>
</organism>
<name>A0AAE0Q3V4_9TELE</name>
<gene>
    <name evidence="2" type="ORF">QTP70_009728</name>
</gene>
<dbReference type="SUPFAM" id="SSF53098">
    <property type="entry name" value="Ribonuclease H-like"/>
    <property type="match status" value="1"/>
</dbReference>
<dbReference type="InterPro" id="IPR012337">
    <property type="entry name" value="RNaseH-like_sf"/>
</dbReference>
<protein>
    <recommendedName>
        <fullName evidence="1">Integrase catalytic domain-containing protein</fullName>
    </recommendedName>
</protein>
<dbReference type="Proteomes" id="UP001274896">
    <property type="component" value="Unassembled WGS sequence"/>
</dbReference>
<evidence type="ECO:0000259" key="1">
    <source>
        <dbReference type="PROSITE" id="PS50994"/>
    </source>
</evidence>
<feature type="domain" description="Integrase catalytic" evidence="1">
    <location>
        <begin position="76"/>
        <end position="131"/>
    </location>
</feature>
<dbReference type="InterPro" id="IPR036397">
    <property type="entry name" value="RNaseH_sf"/>
</dbReference>
<evidence type="ECO:0000313" key="3">
    <source>
        <dbReference type="Proteomes" id="UP001274896"/>
    </source>
</evidence>
<dbReference type="Gene3D" id="3.30.420.10">
    <property type="entry name" value="Ribonuclease H-like superfamily/Ribonuclease H"/>
    <property type="match status" value="1"/>
</dbReference>
<dbReference type="InterPro" id="IPR050951">
    <property type="entry name" value="Retrovirus_Pol_polyprotein"/>
</dbReference>
<evidence type="ECO:0000313" key="2">
    <source>
        <dbReference type="EMBL" id="KAK3513223.1"/>
    </source>
</evidence>
<dbReference type="EMBL" id="JAUCMX010000022">
    <property type="protein sequence ID" value="KAK3513223.1"/>
    <property type="molecule type" value="Genomic_DNA"/>
</dbReference>
<dbReference type="AlphaFoldDB" id="A0AAE0Q3V4"/>
<dbReference type="InterPro" id="IPR001584">
    <property type="entry name" value="Integrase_cat-core"/>
</dbReference>